<sequence length="621" mass="70512">MKVFFSYSEPFVSPLFPEKGSSVTISCAFSHIPDTALLRIDDDNGLLSSYEMKKRGTMNNAELLSATVPITISDDIFHFFFVFIDNGISYYYSKAGVTRNTPRIADRFEIIPSLDAPEWVGRSTCYQIFPDRFCRGDESLGAKEGEYEFDGGTVTTPAFDSVPKSFHEARCLDFYNGDIPGIISKLPYLKELGITAIYLNPMNDARTVHRYDSIDFMHIDPRLGGDEAYRELIEKAHEMGIRIILDISINHTGTDSYWFKKALEDKDSEERGYYYFDGDVPRCWAGVKTLPQLNYNSSALRDKVYRNEDSAMQKYIRPPFFQDGWRLDVSPELGRAGRDQLTKDVWSEVRKYLKAVKKDLYLVGEDWDDSCDYMQGDMWDATMNYYGSSRPLRSWMGERDRFLTGGWGHDPEREKGWNAEETVKGLMDAIISVPSQAAYFQMNLIDSHDTPRLHNNKAIFSKSIYLGVVIAYFMLPGMPSVYYGDENLLDGEMGSVEASRYPMCWDEGKWDMDVHGCYRAMAILRKLPFFAYSAYRIEALDDEAFAIVRVSSGVAALAIVNKCPREREVSIDLFALPSRSMKVWYGNADAKIASGRLVVHLEALSSAVLLLSDSSGIVDAE</sequence>
<evidence type="ECO:0000313" key="4">
    <source>
        <dbReference type="EMBL" id="MBO8435490.1"/>
    </source>
</evidence>
<comment type="caution">
    <text evidence="4">The sequence shown here is derived from an EMBL/GenBank/DDBJ whole genome shotgun (WGS) entry which is preliminary data.</text>
</comment>
<protein>
    <submittedName>
        <fullName evidence="4">Glycoside hydrolase family 13 protein</fullName>
    </submittedName>
</protein>
<dbReference type="SUPFAM" id="SSF51445">
    <property type="entry name" value="(Trans)glycosidases"/>
    <property type="match status" value="1"/>
</dbReference>
<reference evidence="4" key="1">
    <citation type="submission" date="2020-10" db="EMBL/GenBank/DDBJ databases">
        <authorList>
            <person name="Gilroy R."/>
        </authorList>
    </citation>
    <scope>NUCLEOTIDE SEQUENCE</scope>
    <source>
        <strain evidence="4">7293</strain>
    </source>
</reference>
<name>A0A9D9E098_9SPIO</name>
<reference evidence="4" key="2">
    <citation type="journal article" date="2021" name="PeerJ">
        <title>Extensive microbial diversity within the chicken gut microbiome revealed by metagenomics and culture.</title>
        <authorList>
            <person name="Gilroy R."/>
            <person name="Ravi A."/>
            <person name="Getino M."/>
            <person name="Pursley I."/>
            <person name="Horton D.L."/>
            <person name="Alikhan N.F."/>
            <person name="Baker D."/>
            <person name="Gharbi K."/>
            <person name="Hall N."/>
            <person name="Watson M."/>
            <person name="Adriaenssens E.M."/>
            <person name="Foster-Nyarko E."/>
            <person name="Jarju S."/>
            <person name="Secka A."/>
            <person name="Antonio M."/>
            <person name="Oren A."/>
            <person name="Chaudhuri R.R."/>
            <person name="La Ragione R."/>
            <person name="Hildebrand F."/>
            <person name="Pallen M.J."/>
        </authorList>
    </citation>
    <scope>NUCLEOTIDE SEQUENCE</scope>
    <source>
        <strain evidence="4">7293</strain>
    </source>
</reference>
<dbReference type="AlphaFoldDB" id="A0A9D9E098"/>
<dbReference type="SMART" id="SM00642">
    <property type="entry name" value="Aamy"/>
    <property type="match status" value="1"/>
</dbReference>
<proteinExistence type="predicted"/>
<dbReference type="CDD" id="cd11338">
    <property type="entry name" value="AmyAc_CMD"/>
    <property type="match status" value="1"/>
</dbReference>
<dbReference type="InterPro" id="IPR017853">
    <property type="entry name" value="GH"/>
</dbReference>
<keyword evidence="2" id="KW-0326">Glycosidase</keyword>
<gene>
    <name evidence="4" type="ORF">IAA97_00700</name>
</gene>
<evidence type="ECO:0000259" key="3">
    <source>
        <dbReference type="SMART" id="SM00642"/>
    </source>
</evidence>
<dbReference type="GO" id="GO:0005975">
    <property type="term" value="P:carbohydrate metabolic process"/>
    <property type="evidence" value="ECO:0007669"/>
    <property type="project" value="InterPro"/>
</dbReference>
<dbReference type="PANTHER" id="PTHR10357">
    <property type="entry name" value="ALPHA-AMYLASE FAMILY MEMBER"/>
    <property type="match status" value="1"/>
</dbReference>
<dbReference type="PANTHER" id="PTHR10357:SF210">
    <property type="entry name" value="MALTODEXTRIN GLUCOSIDASE"/>
    <property type="match status" value="1"/>
</dbReference>
<keyword evidence="1 4" id="KW-0378">Hydrolase</keyword>
<evidence type="ECO:0000256" key="2">
    <source>
        <dbReference type="ARBA" id="ARBA00023295"/>
    </source>
</evidence>
<dbReference type="GO" id="GO:0016798">
    <property type="term" value="F:hydrolase activity, acting on glycosyl bonds"/>
    <property type="evidence" value="ECO:0007669"/>
    <property type="project" value="UniProtKB-KW"/>
</dbReference>
<feature type="domain" description="Glycosyl hydrolase family 13 catalytic" evidence="3">
    <location>
        <begin position="127"/>
        <end position="525"/>
    </location>
</feature>
<evidence type="ECO:0000256" key="1">
    <source>
        <dbReference type="ARBA" id="ARBA00022801"/>
    </source>
</evidence>
<dbReference type="Pfam" id="PF00128">
    <property type="entry name" value="Alpha-amylase"/>
    <property type="match status" value="1"/>
</dbReference>
<evidence type="ECO:0000313" key="5">
    <source>
        <dbReference type="Proteomes" id="UP000823615"/>
    </source>
</evidence>
<organism evidence="4 5">
    <name type="scientific">Candidatus Ornithospirochaeta stercoripullorum</name>
    <dbReference type="NCBI Taxonomy" id="2840899"/>
    <lineage>
        <taxon>Bacteria</taxon>
        <taxon>Pseudomonadati</taxon>
        <taxon>Spirochaetota</taxon>
        <taxon>Spirochaetia</taxon>
        <taxon>Spirochaetales</taxon>
        <taxon>Spirochaetaceae</taxon>
        <taxon>Spirochaetaceae incertae sedis</taxon>
        <taxon>Candidatus Ornithospirochaeta</taxon>
    </lineage>
</organism>
<dbReference type="Proteomes" id="UP000823615">
    <property type="component" value="Unassembled WGS sequence"/>
</dbReference>
<dbReference type="Gene3D" id="3.20.20.80">
    <property type="entry name" value="Glycosidases"/>
    <property type="match status" value="1"/>
</dbReference>
<dbReference type="EMBL" id="JADIMT010000013">
    <property type="protein sequence ID" value="MBO8435490.1"/>
    <property type="molecule type" value="Genomic_DNA"/>
</dbReference>
<accession>A0A9D9E098</accession>
<dbReference type="InterPro" id="IPR014756">
    <property type="entry name" value="Ig_E-set"/>
</dbReference>
<dbReference type="InterPro" id="IPR006047">
    <property type="entry name" value="GH13_cat_dom"/>
</dbReference>
<dbReference type="SUPFAM" id="SSF81296">
    <property type="entry name" value="E set domains"/>
    <property type="match status" value="1"/>
</dbReference>